<keyword evidence="5 12" id="KW-0337">GPI-anchor biosynthesis</keyword>
<dbReference type="GO" id="GO:0006506">
    <property type="term" value="P:GPI anchor biosynthetic process"/>
    <property type="evidence" value="ECO:0007669"/>
    <property type="project" value="UniProtKB-UniPathway"/>
</dbReference>
<evidence type="ECO:0000256" key="2">
    <source>
        <dbReference type="ARBA" id="ARBA00004687"/>
    </source>
</evidence>
<dbReference type="UniPathway" id="UPA00196"/>
<comment type="caution">
    <text evidence="12">Lacks conserved residue(s) required for the propagation of feature annotation.</text>
</comment>
<evidence type="ECO:0000256" key="12">
    <source>
        <dbReference type="RuleBase" id="RU363112"/>
    </source>
</evidence>
<dbReference type="OrthoDB" id="10252502at2759"/>
<keyword evidence="14" id="KW-1185">Reference proteome</keyword>
<evidence type="ECO:0000256" key="8">
    <source>
        <dbReference type="ARBA" id="ARBA00022692"/>
    </source>
</evidence>
<keyword evidence="10 12" id="KW-1133">Transmembrane helix</keyword>
<dbReference type="AlphaFoldDB" id="A0A1E4TUZ4"/>
<evidence type="ECO:0000256" key="7">
    <source>
        <dbReference type="ARBA" id="ARBA00022679"/>
    </source>
</evidence>
<dbReference type="GO" id="GO:0120097">
    <property type="term" value="C:glycosylphosphatidylinositol-mannosyltransferase II complex"/>
    <property type="evidence" value="ECO:0007669"/>
    <property type="project" value="EnsemblFungi"/>
</dbReference>
<evidence type="ECO:0000313" key="13">
    <source>
        <dbReference type="EMBL" id="ODV95554.1"/>
    </source>
</evidence>
<keyword evidence="11 12" id="KW-0472">Membrane</keyword>
<evidence type="ECO:0000256" key="11">
    <source>
        <dbReference type="ARBA" id="ARBA00023136"/>
    </source>
</evidence>
<keyword evidence="9 12" id="KW-0256">Endoplasmic reticulum</keyword>
<feature type="transmembrane region" description="Helical" evidence="12">
    <location>
        <begin position="286"/>
        <end position="304"/>
    </location>
</feature>
<feature type="transmembrane region" description="Helical" evidence="12">
    <location>
        <begin position="55"/>
        <end position="77"/>
    </location>
</feature>
<name>A0A1E4TUZ4_PACTA</name>
<dbReference type="Proteomes" id="UP000094236">
    <property type="component" value="Unassembled WGS sequence"/>
</dbReference>
<evidence type="ECO:0000256" key="6">
    <source>
        <dbReference type="ARBA" id="ARBA00022676"/>
    </source>
</evidence>
<evidence type="ECO:0000256" key="4">
    <source>
        <dbReference type="ARBA" id="ARBA00013795"/>
    </source>
</evidence>
<dbReference type="InterPro" id="IPR007315">
    <property type="entry name" value="PIG-V/Gpi18"/>
</dbReference>
<comment type="subcellular location">
    <subcellularLocation>
        <location evidence="1 12">Endoplasmic reticulum membrane</location>
        <topology evidence="1 12">Multi-pass membrane protein</topology>
    </subcellularLocation>
</comment>
<keyword evidence="7 12" id="KW-0808">Transferase</keyword>
<evidence type="ECO:0000256" key="5">
    <source>
        <dbReference type="ARBA" id="ARBA00022502"/>
    </source>
</evidence>
<reference evidence="14" key="1">
    <citation type="submission" date="2016-05" db="EMBL/GenBank/DDBJ databases">
        <title>Comparative genomics of biotechnologically important yeasts.</title>
        <authorList>
            <consortium name="DOE Joint Genome Institute"/>
            <person name="Riley R."/>
            <person name="Haridas S."/>
            <person name="Wolfe K.H."/>
            <person name="Lopes M.R."/>
            <person name="Hittinger C.T."/>
            <person name="Goker M."/>
            <person name="Salamov A."/>
            <person name="Wisecaver J."/>
            <person name="Long T.M."/>
            <person name="Aerts A.L."/>
            <person name="Barry K."/>
            <person name="Choi C."/>
            <person name="Clum A."/>
            <person name="Coughlan A.Y."/>
            <person name="Deshpande S."/>
            <person name="Douglass A.P."/>
            <person name="Hanson S.J."/>
            <person name="Klenk H.-P."/>
            <person name="Labutti K."/>
            <person name="Lapidus A."/>
            <person name="Lindquist E."/>
            <person name="Lipzen A."/>
            <person name="Meier-Kolthoff J.P."/>
            <person name="Ohm R.A."/>
            <person name="Otillar R.P."/>
            <person name="Pangilinan J."/>
            <person name="Peng Y."/>
            <person name="Rokas A."/>
            <person name="Rosa C.A."/>
            <person name="Scheuner C."/>
            <person name="Sibirny A.A."/>
            <person name="Slot J.C."/>
            <person name="Stielow J.B."/>
            <person name="Sun H."/>
            <person name="Kurtzman C.P."/>
            <person name="Blackwell M."/>
            <person name="Grigoriev I.V."/>
            <person name="Jeffries T.W."/>
        </authorList>
    </citation>
    <scope>NUCLEOTIDE SEQUENCE [LARGE SCALE GENOMIC DNA]</scope>
    <source>
        <strain evidence="14">NRRL Y-2460</strain>
    </source>
</reference>
<feature type="non-terminal residue" evidence="13">
    <location>
        <position position="1"/>
    </location>
</feature>
<dbReference type="EMBL" id="KV454014">
    <property type="protein sequence ID" value="ODV95554.1"/>
    <property type="molecule type" value="Genomic_DNA"/>
</dbReference>
<dbReference type="EC" id="2.4.1.-" evidence="12"/>
<dbReference type="GO" id="GO:0120563">
    <property type="term" value="F:dol-P-Man:Man(1)GlcN-acyl-PI alpha-1,6-mannosyltransferase activity"/>
    <property type="evidence" value="ECO:0007669"/>
    <property type="project" value="EnsemblFungi"/>
</dbReference>
<proteinExistence type="inferred from homology"/>
<dbReference type="PANTHER" id="PTHR12468:SF2">
    <property type="entry name" value="GPI MANNOSYLTRANSFERASE 2"/>
    <property type="match status" value="1"/>
</dbReference>
<dbReference type="PANTHER" id="PTHR12468">
    <property type="entry name" value="GPI MANNOSYLTRANSFERASE 2"/>
    <property type="match status" value="1"/>
</dbReference>
<feature type="transmembrane region" description="Helical" evidence="12">
    <location>
        <begin position="254"/>
        <end position="274"/>
    </location>
</feature>
<dbReference type="STRING" id="669874.A0A1E4TUZ4"/>
<comment type="pathway">
    <text evidence="2 12">Glycolipid biosynthesis; glycosylphosphatidylinositol-anchor biosynthesis.</text>
</comment>
<comment type="similarity">
    <text evidence="3 12">Belongs to the PIGV family.</text>
</comment>
<keyword evidence="8 12" id="KW-0812">Transmembrane</keyword>
<feature type="transmembrane region" description="Helical" evidence="12">
    <location>
        <begin position="151"/>
        <end position="176"/>
    </location>
</feature>
<evidence type="ECO:0000256" key="1">
    <source>
        <dbReference type="ARBA" id="ARBA00004477"/>
    </source>
</evidence>
<evidence type="ECO:0000256" key="9">
    <source>
        <dbReference type="ARBA" id="ARBA00022824"/>
    </source>
</evidence>
<feature type="transmembrane region" description="Helical" evidence="12">
    <location>
        <begin position="354"/>
        <end position="372"/>
    </location>
</feature>
<comment type="function">
    <text evidence="12">Mannosyltransferase involved in glycosylphosphatidylinositol-anchor biosynthesis.</text>
</comment>
<evidence type="ECO:0000256" key="3">
    <source>
        <dbReference type="ARBA" id="ARBA00008698"/>
    </source>
</evidence>
<protein>
    <recommendedName>
        <fullName evidence="4 12">GPI mannosyltransferase 2</fullName>
        <ecNumber evidence="12">2.4.1.-</ecNumber>
    </recommendedName>
</protein>
<dbReference type="GO" id="GO:0005789">
    <property type="term" value="C:endoplasmic reticulum membrane"/>
    <property type="evidence" value="ECO:0007669"/>
    <property type="project" value="UniProtKB-SubCell"/>
</dbReference>
<organism evidence="13 14">
    <name type="scientific">Pachysolen tannophilus NRRL Y-2460</name>
    <dbReference type="NCBI Taxonomy" id="669874"/>
    <lineage>
        <taxon>Eukaryota</taxon>
        <taxon>Fungi</taxon>
        <taxon>Dikarya</taxon>
        <taxon>Ascomycota</taxon>
        <taxon>Saccharomycotina</taxon>
        <taxon>Pichiomycetes</taxon>
        <taxon>Pachysolenaceae</taxon>
        <taxon>Pachysolen</taxon>
    </lineage>
</organism>
<evidence type="ECO:0000256" key="10">
    <source>
        <dbReference type="ARBA" id="ARBA00022989"/>
    </source>
</evidence>
<gene>
    <name evidence="13" type="ORF">PACTADRAFT_25288</name>
</gene>
<feature type="transmembrane region" description="Helical" evidence="12">
    <location>
        <begin position="97"/>
        <end position="130"/>
    </location>
</feature>
<feature type="transmembrane region" description="Helical" evidence="12">
    <location>
        <begin position="196"/>
        <end position="215"/>
    </location>
</feature>
<keyword evidence="6 12" id="KW-0328">Glycosyltransferase</keyword>
<evidence type="ECO:0000313" key="14">
    <source>
        <dbReference type="Proteomes" id="UP000094236"/>
    </source>
</evidence>
<accession>A0A1E4TUZ4</accession>
<sequence>NILLNNLIKWDNIYFTKLFNFDKEKDIIFEHEYVFGPLWWRLINFLKIKSFYKNFIIALMITNLCHFSSSIILYELTFTCFKSLNPLQKRVKNLSLISSLFFIISPAGIFLTTTYSESFCSLLSFTSLYLREISLKYNFDKSYEIKKIFPYFLSGTFASIAVLTRSNTLLLGILYLFDLINNFFYYKNLNNARWSLLTGFQVFISFSALNVIPYFQFCPERTLWCANKIPSLLLFAQSNYWNTGFLKYWTLNNIPNFLFCLPTIIVIINSLFYFTYKYPCLIKIKVILIISTIYLFLNLFFWHVQIINRISTFLPISYWYMADLFITENTNKLLSINEKKGKPTINDFNFSKSFIYYSVIWITVQTGLYGMFLPPA</sequence>
<dbReference type="Pfam" id="PF04188">
    <property type="entry name" value="Mannosyl_trans2"/>
    <property type="match status" value="1"/>
</dbReference>
<feature type="non-terminal residue" evidence="13">
    <location>
        <position position="376"/>
    </location>
</feature>